<dbReference type="GO" id="GO:0071972">
    <property type="term" value="F:peptidoglycan L,D-transpeptidase activity"/>
    <property type="evidence" value="ECO:0007669"/>
    <property type="project" value="TreeGrafter"/>
</dbReference>
<dbReference type="Pfam" id="PF21922">
    <property type="entry name" value="PBP_dimer_2"/>
    <property type="match status" value="1"/>
</dbReference>
<dbReference type="Gene3D" id="3.90.1310.10">
    <property type="entry name" value="Penicillin-binding protein 2a (Domain 2)"/>
    <property type="match status" value="1"/>
</dbReference>
<dbReference type="InterPro" id="IPR054120">
    <property type="entry name" value="PBPA_dimer"/>
</dbReference>
<dbReference type="EMBL" id="RBXT01000001">
    <property type="protein sequence ID" value="RKT79693.1"/>
    <property type="molecule type" value="Genomic_DNA"/>
</dbReference>
<protein>
    <submittedName>
        <fullName evidence="3">Cell elongation-specific peptidoglycan D,D-transpeptidase</fullName>
    </submittedName>
</protein>
<dbReference type="SUPFAM" id="SSF56519">
    <property type="entry name" value="Penicillin binding protein dimerisation domain"/>
    <property type="match status" value="1"/>
</dbReference>
<feature type="domain" description="Penicillin binding protein A dimerisation" evidence="2">
    <location>
        <begin position="52"/>
        <end position="135"/>
    </location>
</feature>
<dbReference type="Gene3D" id="3.40.710.10">
    <property type="entry name" value="DD-peptidase/beta-lactamase superfamily"/>
    <property type="match status" value="1"/>
</dbReference>
<dbReference type="InterPro" id="IPR001460">
    <property type="entry name" value="PCN-bd_Tpept"/>
</dbReference>
<dbReference type="PANTHER" id="PTHR30627">
    <property type="entry name" value="PEPTIDOGLYCAN D,D-TRANSPEPTIDASE"/>
    <property type="match status" value="1"/>
</dbReference>
<dbReference type="InterPro" id="IPR036138">
    <property type="entry name" value="PBP_dimer_sf"/>
</dbReference>
<dbReference type="PANTHER" id="PTHR30627:SF24">
    <property type="entry name" value="PENICILLIN-BINDING PROTEIN 4B"/>
    <property type="match status" value="1"/>
</dbReference>
<dbReference type="SUPFAM" id="SSF56601">
    <property type="entry name" value="beta-lactamase/transpeptidase-like"/>
    <property type="match status" value="1"/>
</dbReference>
<evidence type="ECO:0000259" key="1">
    <source>
        <dbReference type="Pfam" id="PF00905"/>
    </source>
</evidence>
<dbReference type="GO" id="GO:0005886">
    <property type="term" value="C:plasma membrane"/>
    <property type="evidence" value="ECO:0007669"/>
    <property type="project" value="TreeGrafter"/>
</dbReference>
<dbReference type="GO" id="GO:0008658">
    <property type="term" value="F:penicillin binding"/>
    <property type="evidence" value="ECO:0007669"/>
    <property type="project" value="InterPro"/>
</dbReference>
<dbReference type="Proteomes" id="UP000278440">
    <property type="component" value="Unassembled WGS sequence"/>
</dbReference>
<dbReference type="InterPro" id="IPR012338">
    <property type="entry name" value="Beta-lactam/transpept-like"/>
</dbReference>
<organism evidence="3 4">
    <name type="scientific">Terracoccus luteus</name>
    <dbReference type="NCBI Taxonomy" id="53356"/>
    <lineage>
        <taxon>Bacteria</taxon>
        <taxon>Bacillati</taxon>
        <taxon>Actinomycetota</taxon>
        <taxon>Actinomycetes</taxon>
        <taxon>Micrococcales</taxon>
        <taxon>Intrasporangiaceae</taxon>
        <taxon>Terracoccus</taxon>
    </lineage>
</organism>
<dbReference type="OrthoDB" id="9766847at2"/>
<evidence type="ECO:0000313" key="4">
    <source>
        <dbReference type="Proteomes" id="UP000278440"/>
    </source>
</evidence>
<gene>
    <name evidence="3" type="ORF">DFJ68_3170</name>
</gene>
<name>A0A495Y3J7_9MICO</name>
<dbReference type="Pfam" id="PF00905">
    <property type="entry name" value="Transpeptidase"/>
    <property type="match status" value="1"/>
</dbReference>
<accession>A0A495Y3J7</accession>
<dbReference type="AlphaFoldDB" id="A0A495Y3J7"/>
<evidence type="ECO:0000259" key="2">
    <source>
        <dbReference type="Pfam" id="PF21922"/>
    </source>
</evidence>
<proteinExistence type="predicted"/>
<feature type="domain" description="Penicillin-binding protein transpeptidase" evidence="1">
    <location>
        <begin position="156"/>
        <end position="482"/>
    </location>
</feature>
<comment type="caution">
    <text evidence="3">The sequence shown here is derived from an EMBL/GenBank/DDBJ whole genome shotgun (WGS) entry which is preliminary data.</text>
</comment>
<keyword evidence="4" id="KW-1185">Reference proteome</keyword>
<evidence type="ECO:0000313" key="3">
    <source>
        <dbReference type="EMBL" id="RKT79693.1"/>
    </source>
</evidence>
<dbReference type="InterPro" id="IPR050515">
    <property type="entry name" value="Beta-lactam/transpept"/>
</dbReference>
<reference evidence="3 4" key="1">
    <citation type="submission" date="2018-10" db="EMBL/GenBank/DDBJ databases">
        <title>Sequencing the genomes of 1000 actinobacteria strains.</title>
        <authorList>
            <person name="Klenk H.-P."/>
        </authorList>
    </citation>
    <scope>NUCLEOTIDE SEQUENCE [LARGE SCALE GENOMIC DNA]</scope>
    <source>
        <strain evidence="3 4">DSM 44267</strain>
    </source>
</reference>
<sequence>MNAPIRRISVLIALLFTALLVSATVLQAVQARSLGQMTANKRTLLDDYSRERGAIVVDGQNIAESVPVDDQYQWLRRYPQGPLYSQVTGFYSYVVGAPYGLEHASNDLLSGDSDSLFVNRVTDLLTGRRTAGATIELTLNAKAQKAADEALGDSRGAVVALDPRTGAILAMVSHPEYDPNPLSSHNLGTASSAWKTLSTDPDRAYTNRAIGGNLYPPGSTFKVVTAAAALEDGLVQDENSSVPGPATLDLPLTDTNLPNENRQACGPDDRTTLLRALEISCNTAFGSLGLELGGEKLRAQAAKFGFGDTLNVPLRVTPSSVPADLNAPQAAQSAIGQYDVRTTPLQMAMVAAGIANGGRVMTPYLIDSVRSADLDTISGSPQPVELSQAVSERTAQILTTMMVGVVENGSGARAQISGVAVAGKTGTAQHDPGKPPHAWFISFAPADDPKVAVAVVVEDGGVTGSEVGGGRVAAPIAKAVMEAVLQ</sequence>
<dbReference type="GO" id="GO:0071555">
    <property type="term" value="P:cell wall organization"/>
    <property type="evidence" value="ECO:0007669"/>
    <property type="project" value="TreeGrafter"/>
</dbReference>
<dbReference type="RefSeq" id="WP_121034544.1">
    <property type="nucleotide sequence ID" value="NZ_RBXT01000001.1"/>
</dbReference>